<protein>
    <recommendedName>
        <fullName evidence="10">Sulfhydryl oxidase</fullName>
        <ecNumber evidence="10">1.8.3.2</ecNumber>
    </recommendedName>
</protein>
<dbReference type="Gene3D" id="1.20.120.1960">
    <property type="entry name" value="QSOX sulfhydryl oxidase domain"/>
    <property type="match status" value="1"/>
</dbReference>
<evidence type="ECO:0000313" key="17">
    <source>
        <dbReference type="Proteomes" id="UP000663845"/>
    </source>
</evidence>
<evidence type="ECO:0000313" key="14">
    <source>
        <dbReference type="EMBL" id="CAF0789588.1"/>
    </source>
</evidence>
<evidence type="ECO:0000256" key="2">
    <source>
        <dbReference type="ARBA" id="ARBA00006041"/>
    </source>
</evidence>
<dbReference type="Proteomes" id="UP000663845">
    <property type="component" value="Unassembled WGS sequence"/>
</dbReference>
<evidence type="ECO:0000313" key="15">
    <source>
        <dbReference type="EMBL" id="CAF3511519.1"/>
    </source>
</evidence>
<dbReference type="InterPro" id="IPR039798">
    <property type="entry name" value="Sulfhydryl_oxidase"/>
</dbReference>
<dbReference type="EMBL" id="CAJOAZ010000059">
    <property type="protein sequence ID" value="CAF3511519.1"/>
    <property type="molecule type" value="Genomic_DNA"/>
</dbReference>
<proteinExistence type="inferred from homology"/>
<dbReference type="PANTHER" id="PTHR22897:SF8">
    <property type="entry name" value="SULFHYDRYL OXIDASE"/>
    <property type="match status" value="1"/>
</dbReference>
<dbReference type="InterPro" id="IPR036249">
    <property type="entry name" value="Thioredoxin-like_sf"/>
</dbReference>
<dbReference type="EMBL" id="CAJNOG010000026">
    <property type="protein sequence ID" value="CAF0789588.1"/>
    <property type="molecule type" value="Genomic_DNA"/>
</dbReference>
<keyword evidence="8" id="KW-0325">Glycoprotein</keyword>
<evidence type="ECO:0000259" key="13">
    <source>
        <dbReference type="PROSITE" id="PS51352"/>
    </source>
</evidence>
<dbReference type="PANTHER" id="PTHR22897">
    <property type="entry name" value="QUIESCIN Q6-RELATED SULFHYDRYL OXIDASE"/>
    <property type="match status" value="1"/>
</dbReference>
<dbReference type="InterPro" id="IPR042568">
    <property type="entry name" value="QSOX_FAD-bd_sf"/>
</dbReference>
<dbReference type="GO" id="GO:0003756">
    <property type="term" value="F:protein disulfide isomerase activity"/>
    <property type="evidence" value="ECO:0007669"/>
    <property type="project" value="TreeGrafter"/>
</dbReference>
<dbReference type="InterPro" id="IPR017905">
    <property type="entry name" value="ERV/ALR_sulphydryl_oxidase"/>
</dbReference>
<dbReference type="SUPFAM" id="SSF52833">
    <property type="entry name" value="Thioredoxin-like"/>
    <property type="match status" value="1"/>
</dbReference>
<dbReference type="PROSITE" id="PS00194">
    <property type="entry name" value="THIOREDOXIN_1"/>
    <property type="match status" value="1"/>
</dbReference>
<keyword evidence="6 10" id="KW-0560">Oxidoreductase</keyword>
<feature type="signal peptide" evidence="11">
    <location>
        <begin position="1"/>
        <end position="27"/>
    </location>
</feature>
<keyword evidence="10" id="KW-0472">Membrane</keyword>
<evidence type="ECO:0000256" key="7">
    <source>
        <dbReference type="ARBA" id="ARBA00023157"/>
    </source>
</evidence>
<dbReference type="SUPFAM" id="SSF69000">
    <property type="entry name" value="FAD-dependent thiol oxidase"/>
    <property type="match status" value="1"/>
</dbReference>
<dbReference type="EMBL" id="CAJOBB010000267">
    <property type="protein sequence ID" value="CAF3633181.1"/>
    <property type="molecule type" value="Genomic_DNA"/>
</dbReference>
<feature type="transmembrane region" description="Helical" evidence="10">
    <location>
        <begin position="617"/>
        <end position="634"/>
    </location>
</feature>
<evidence type="ECO:0000259" key="12">
    <source>
        <dbReference type="PROSITE" id="PS51324"/>
    </source>
</evidence>
<dbReference type="AlphaFoldDB" id="A0A813S3F7"/>
<evidence type="ECO:0000313" key="16">
    <source>
        <dbReference type="EMBL" id="CAF3633181.1"/>
    </source>
</evidence>
<feature type="chain" id="PRO_5035597725" description="Sulfhydryl oxidase" evidence="11">
    <location>
        <begin position="28"/>
        <end position="646"/>
    </location>
</feature>
<dbReference type="GO" id="GO:0005615">
    <property type="term" value="C:extracellular space"/>
    <property type="evidence" value="ECO:0007669"/>
    <property type="project" value="TreeGrafter"/>
</dbReference>
<feature type="domain" description="Thioredoxin" evidence="13">
    <location>
        <begin position="30"/>
        <end position="159"/>
    </location>
</feature>
<keyword evidence="10" id="KW-0812">Transmembrane</keyword>
<comment type="similarity">
    <text evidence="2">Belongs to the quiescin-sulfhydryl oxidase (QSOX) family.</text>
</comment>
<dbReference type="PROSITE" id="PS51324">
    <property type="entry name" value="ERV_ALR"/>
    <property type="match status" value="1"/>
</dbReference>
<keyword evidence="5 10" id="KW-0274">FAD</keyword>
<dbReference type="InterPro" id="IPR013766">
    <property type="entry name" value="Thioredoxin_domain"/>
</dbReference>
<evidence type="ECO:0000256" key="11">
    <source>
        <dbReference type="SAM" id="SignalP"/>
    </source>
</evidence>
<dbReference type="GO" id="GO:0000139">
    <property type="term" value="C:Golgi membrane"/>
    <property type="evidence" value="ECO:0007669"/>
    <property type="project" value="TreeGrafter"/>
</dbReference>
<dbReference type="Proteomes" id="UP000663868">
    <property type="component" value="Unassembled WGS sequence"/>
</dbReference>
<dbReference type="Gene3D" id="1.20.120.310">
    <property type="entry name" value="ERV/ALR sulfhydryl oxidase domain"/>
    <property type="match status" value="1"/>
</dbReference>
<evidence type="ECO:0000256" key="5">
    <source>
        <dbReference type="ARBA" id="ARBA00022827"/>
    </source>
</evidence>
<evidence type="ECO:0000256" key="9">
    <source>
        <dbReference type="ARBA" id="ARBA00048864"/>
    </source>
</evidence>
<dbReference type="InterPro" id="IPR036774">
    <property type="entry name" value="ERV/ALR_sulphydryl_oxid_sf"/>
</dbReference>
<dbReference type="InterPro" id="IPR040986">
    <property type="entry name" value="QSOX_FAD-bd_dom"/>
</dbReference>
<dbReference type="Pfam" id="PF04777">
    <property type="entry name" value="Evr1_Alr"/>
    <property type="match status" value="1"/>
</dbReference>
<dbReference type="Gene3D" id="3.40.30.10">
    <property type="entry name" value="Glutaredoxin"/>
    <property type="match status" value="2"/>
</dbReference>
<dbReference type="Pfam" id="PF00085">
    <property type="entry name" value="Thioredoxin"/>
    <property type="match status" value="1"/>
</dbReference>
<organism evidence="14 17">
    <name type="scientific">Adineta steineri</name>
    <dbReference type="NCBI Taxonomy" id="433720"/>
    <lineage>
        <taxon>Eukaryota</taxon>
        <taxon>Metazoa</taxon>
        <taxon>Spiralia</taxon>
        <taxon>Gnathifera</taxon>
        <taxon>Rotifera</taxon>
        <taxon>Eurotatoria</taxon>
        <taxon>Bdelloidea</taxon>
        <taxon>Adinetida</taxon>
        <taxon>Adinetidae</taxon>
        <taxon>Adineta</taxon>
    </lineage>
</organism>
<keyword evidence="7" id="KW-1015">Disulfide bond</keyword>
<comment type="catalytic activity">
    <reaction evidence="9 10">
        <text>2 R'C(R)SH + O2 = R'C(R)S-S(R)CR' + H2O2</text>
        <dbReference type="Rhea" id="RHEA:17357"/>
        <dbReference type="ChEBI" id="CHEBI:15379"/>
        <dbReference type="ChEBI" id="CHEBI:16240"/>
        <dbReference type="ChEBI" id="CHEBI:16520"/>
        <dbReference type="ChEBI" id="CHEBI:17412"/>
        <dbReference type="EC" id="1.8.3.2"/>
    </reaction>
</comment>
<dbReference type="Proteomes" id="UP000663844">
    <property type="component" value="Unassembled WGS sequence"/>
</dbReference>
<comment type="caution">
    <text evidence="14">The sequence shown here is derived from an EMBL/GenBank/DDBJ whole genome shotgun (WGS) entry which is preliminary data.</text>
</comment>
<name>A0A813S3F7_9BILA</name>
<evidence type="ECO:0000256" key="8">
    <source>
        <dbReference type="ARBA" id="ARBA00023180"/>
    </source>
</evidence>
<evidence type="ECO:0000256" key="1">
    <source>
        <dbReference type="ARBA" id="ARBA00001974"/>
    </source>
</evidence>
<dbReference type="PROSITE" id="PS51352">
    <property type="entry name" value="THIOREDOXIN_2"/>
    <property type="match status" value="1"/>
</dbReference>
<comment type="cofactor">
    <cofactor evidence="1 10">
        <name>FAD</name>
        <dbReference type="ChEBI" id="CHEBI:57692"/>
    </cofactor>
</comment>
<evidence type="ECO:0000256" key="4">
    <source>
        <dbReference type="ARBA" id="ARBA00022729"/>
    </source>
</evidence>
<reference evidence="14" key="1">
    <citation type="submission" date="2021-02" db="EMBL/GenBank/DDBJ databases">
        <authorList>
            <person name="Nowell W R."/>
        </authorList>
    </citation>
    <scope>NUCLEOTIDE SEQUENCE</scope>
</reference>
<dbReference type="InterPro" id="IPR017937">
    <property type="entry name" value="Thioredoxin_CS"/>
</dbReference>
<dbReference type="GO" id="GO:0006457">
    <property type="term" value="P:protein folding"/>
    <property type="evidence" value="ECO:0007669"/>
    <property type="project" value="TreeGrafter"/>
</dbReference>
<keyword evidence="10" id="KW-1133">Transmembrane helix</keyword>
<evidence type="ECO:0000256" key="6">
    <source>
        <dbReference type="ARBA" id="ARBA00023002"/>
    </source>
</evidence>
<gene>
    <name evidence="14" type="ORF">JYZ213_LOCUS4656</name>
    <name evidence="16" type="ORF">KXQ929_LOCUS6776</name>
    <name evidence="15" type="ORF">OXD698_LOCUS1904</name>
</gene>
<dbReference type="GO" id="GO:0016971">
    <property type="term" value="F:flavin-dependent sulfhydryl oxidase activity"/>
    <property type="evidence" value="ECO:0007669"/>
    <property type="project" value="InterPro"/>
</dbReference>
<keyword evidence="3 10" id="KW-0285">Flavoprotein</keyword>
<evidence type="ECO:0000256" key="10">
    <source>
        <dbReference type="RuleBase" id="RU371123"/>
    </source>
</evidence>
<evidence type="ECO:0000256" key="3">
    <source>
        <dbReference type="ARBA" id="ARBA00022630"/>
    </source>
</evidence>
<dbReference type="Pfam" id="PF18371">
    <property type="entry name" value="FAD_SOX"/>
    <property type="match status" value="1"/>
</dbReference>
<feature type="domain" description="ERV/ALR sulfhydryl oxidase" evidence="12">
    <location>
        <begin position="429"/>
        <end position="537"/>
    </location>
</feature>
<keyword evidence="4 11" id="KW-0732">Signal</keyword>
<dbReference type="EC" id="1.8.3.2" evidence="10"/>
<accession>A0A813S3F7</accession>
<sequence length="646" mass="75492">MEFLLFSKYLISILLLIIINNIQQTSTVPLVLDDPSSLYNATDKLTVLNYENFASIVYRSKTAWLIEFYASWCGHCRSYASTYREIAINAWTWKTVVRIAAINCNAGNLNLCRSHGVHGYPTIKLIPPGADFDNVTKSVTLSPDDAKDVTTELLTKLGDIHKKYKSWPRFTPVNRVIFEELYARVPSTTKLLLVIAEKRDDLTGRQIMLDFSQYHEQLSIFRTTTDGILWRKFHLNLTDVPALFVILHNRTAERIYAQQNIGNEFDNRNLFHSAIQSYIDKTKSITDFDDHEYEEMMTSLYKLKSKEIERKRVKEQNSIDNDIDKNTIHRKVNMVDLELALSHIIRQEIPQMKKIQGEAYTALVQWLTVLVKYFPGREPVMNYLKHLLSKVNEQSTDFSGDKFQQIANIKTSDAYLPITYVKYQHCAGSTPQYRGYTCGLWLLFHTLTISQFEQKSQQINIPEIPKAIKGYIQYFFTCQQCRDNFMKETSNINQLNTKTKYEAVMYLWTIHNNVNKRLRGDVTEDPKYPKVQFPSKYLCPQCQIINANAYDVENTINFLVRYYSEKNIDSTLVLNESQDNENVQNRQDYIISKVESHNETRDHFNLFPFFPSTIPSFPLYSFIVFIVVIGLLRYRYCKAKRKRYTL</sequence>